<dbReference type="Proteomes" id="UP000034181">
    <property type="component" value="Unassembled WGS sequence"/>
</dbReference>
<dbReference type="EMBL" id="LBUZ01000025">
    <property type="protein sequence ID" value="KKQ74798.1"/>
    <property type="molecule type" value="Genomic_DNA"/>
</dbReference>
<dbReference type="SUPFAM" id="SSF52972">
    <property type="entry name" value="ITPase-like"/>
    <property type="match status" value="1"/>
</dbReference>
<reference evidence="3 4" key="1">
    <citation type="journal article" date="2015" name="Nature">
        <title>rRNA introns, odd ribosomes, and small enigmatic genomes across a large radiation of phyla.</title>
        <authorList>
            <person name="Brown C.T."/>
            <person name="Hug L.A."/>
            <person name="Thomas B.C."/>
            <person name="Sharon I."/>
            <person name="Castelle C.J."/>
            <person name="Singh A."/>
            <person name="Wilkins M.J."/>
            <person name="Williams K.H."/>
            <person name="Banfield J.F."/>
        </authorList>
    </citation>
    <scope>NUCLEOTIDE SEQUENCE [LARGE SCALE GENOMIC DNA]</scope>
</reference>
<proteinExistence type="inferred from homology"/>
<dbReference type="Pfam" id="PF01725">
    <property type="entry name" value="Ham1p_like"/>
    <property type="match status" value="1"/>
</dbReference>
<dbReference type="CDD" id="cd00515">
    <property type="entry name" value="HAM1"/>
    <property type="match status" value="1"/>
</dbReference>
<comment type="similarity">
    <text evidence="1">Belongs to the HAM1 NTPase family.</text>
</comment>
<keyword evidence="2" id="KW-0378">Hydrolase</keyword>
<dbReference type="PANTHER" id="PTHR11067:SF9">
    <property type="entry name" value="INOSINE TRIPHOSPHATE PYROPHOSPHATASE"/>
    <property type="match status" value="1"/>
</dbReference>
<evidence type="ECO:0000313" key="3">
    <source>
        <dbReference type="EMBL" id="KKQ74798.1"/>
    </source>
</evidence>
<accession>A0A0G0K504</accession>
<evidence type="ECO:0000256" key="2">
    <source>
        <dbReference type="ARBA" id="ARBA00022801"/>
    </source>
</evidence>
<dbReference type="GO" id="GO:0047429">
    <property type="term" value="F:nucleoside triphosphate diphosphatase activity"/>
    <property type="evidence" value="ECO:0007669"/>
    <property type="project" value="InterPro"/>
</dbReference>
<name>A0A0G0K504_9BACT</name>
<sequence length="205" mass="23426">MKKILIASKNPGKIKEFKMFLKTLPIDIVSLSDVGITEDVLEDGETYKANSIKKAIFYARKANIPAIADDGGLEIAALNGEPGVKSRRWLGYEATDRELIEHLKKVSKKLPNNNRTAYFRTVVAFAFPNGKVFSQEGVVEGIITKKPEHKPLEGYPFRSFFYLPKIKKFYHEVDLTPKEEKEYNHRYIAVKRLLPKIKKELSLNV</sequence>
<gene>
    <name evidence="3" type="ORF">US96_C0025G0007</name>
</gene>
<dbReference type="InterPro" id="IPR002637">
    <property type="entry name" value="RdgB/HAM1"/>
</dbReference>
<dbReference type="InterPro" id="IPR029001">
    <property type="entry name" value="ITPase-like_fam"/>
</dbReference>
<organism evidence="3 4">
    <name type="scientific">Candidatus Woesebacteria bacterium GW2011_GWB1_38_5b</name>
    <dbReference type="NCBI Taxonomy" id="1618569"/>
    <lineage>
        <taxon>Bacteria</taxon>
        <taxon>Candidatus Woeseibacteriota</taxon>
    </lineage>
</organism>
<protein>
    <submittedName>
        <fullName evidence="3">Non-canonical purine NTP pyrophosphatase</fullName>
    </submittedName>
</protein>
<dbReference type="PANTHER" id="PTHR11067">
    <property type="entry name" value="INOSINE TRIPHOSPHATE PYROPHOSPHATASE/HAM1 PROTEIN"/>
    <property type="match status" value="1"/>
</dbReference>
<dbReference type="GO" id="GO:0005829">
    <property type="term" value="C:cytosol"/>
    <property type="evidence" value="ECO:0007669"/>
    <property type="project" value="TreeGrafter"/>
</dbReference>
<evidence type="ECO:0000313" key="4">
    <source>
        <dbReference type="Proteomes" id="UP000034181"/>
    </source>
</evidence>
<comment type="caution">
    <text evidence="3">The sequence shown here is derived from an EMBL/GenBank/DDBJ whole genome shotgun (WGS) entry which is preliminary data.</text>
</comment>
<evidence type="ECO:0000256" key="1">
    <source>
        <dbReference type="ARBA" id="ARBA00008023"/>
    </source>
</evidence>
<dbReference type="Gene3D" id="3.90.950.10">
    <property type="match status" value="1"/>
</dbReference>
<dbReference type="GO" id="GO:0009143">
    <property type="term" value="P:nucleoside triphosphate catabolic process"/>
    <property type="evidence" value="ECO:0007669"/>
    <property type="project" value="InterPro"/>
</dbReference>
<dbReference type="AlphaFoldDB" id="A0A0G0K504"/>